<feature type="coiled-coil region" evidence="1">
    <location>
        <begin position="34"/>
        <end position="113"/>
    </location>
</feature>
<sequence>MREKDTKNLIESLGDYKFTITECAKSLDDYMQIVEYQDDEILTLKKRIAELEESCENMNEVEKNLRGKIKALDSNTTWLRRALVDSDNALREAEELNIGLRKANKQASLLNRKNFRKIRTLRSKLNNKLRGDC</sequence>
<reference evidence="2 3" key="1">
    <citation type="submission" date="2023-11" db="EMBL/GenBank/DDBJ databases">
        <title>Draft genome sequence of a psychrophilic Clostridium strain from permafrost water brine.</title>
        <authorList>
            <person name="Shcherbakova V.A."/>
            <person name="Trubitsyn V.E."/>
            <person name="Zakharyuk A.G."/>
        </authorList>
    </citation>
    <scope>NUCLEOTIDE SEQUENCE [LARGE SCALE GENOMIC DNA]</scope>
    <source>
        <strain evidence="2 3">14F</strain>
    </source>
</reference>
<accession>A0ABU7UJR2</accession>
<comment type="caution">
    <text evidence="2">The sequence shown here is derived from an EMBL/GenBank/DDBJ whole genome shotgun (WGS) entry which is preliminary data.</text>
</comment>
<gene>
    <name evidence="2" type="ORF">SJI18_00955</name>
</gene>
<dbReference type="RefSeq" id="WP_216247488.1">
    <property type="nucleotide sequence ID" value="NZ_JAZHFS010000001.1"/>
</dbReference>
<keyword evidence="1" id="KW-0175">Coiled coil</keyword>
<dbReference type="EMBL" id="JAZHFS010000001">
    <property type="protein sequence ID" value="MEF2110872.1"/>
    <property type="molecule type" value="Genomic_DNA"/>
</dbReference>
<name>A0ABU7UJR2_9CLOT</name>
<dbReference type="Proteomes" id="UP001498469">
    <property type="component" value="Unassembled WGS sequence"/>
</dbReference>
<organism evidence="2 3">
    <name type="scientific">Clostridium frigoriphilum</name>
    <dbReference type="NCBI Taxonomy" id="443253"/>
    <lineage>
        <taxon>Bacteria</taxon>
        <taxon>Bacillati</taxon>
        <taxon>Bacillota</taxon>
        <taxon>Clostridia</taxon>
        <taxon>Eubacteriales</taxon>
        <taxon>Clostridiaceae</taxon>
        <taxon>Clostridium</taxon>
    </lineage>
</organism>
<proteinExistence type="predicted"/>
<evidence type="ECO:0000313" key="2">
    <source>
        <dbReference type="EMBL" id="MEF2110872.1"/>
    </source>
</evidence>
<evidence type="ECO:0000256" key="1">
    <source>
        <dbReference type="SAM" id="Coils"/>
    </source>
</evidence>
<keyword evidence="3" id="KW-1185">Reference proteome</keyword>
<protein>
    <submittedName>
        <fullName evidence="2">Uncharacterized protein</fullName>
    </submittedName>
</protein>
<evidence type="ECO:0000313" key="3">
    <source>
        <dbReference type="Proteomes" id="UP001498469"/>
    </source>
</evidence>